<comment type="caution">
    <text evidence="7">The sequence shown here is derived from an EMBL/GenBank/DDBJ whole genome shotgun (WGS) entry which is preliminary data.</text>
</comment>
<keyword evidence="5" id="KW-0220">Diaminopimelate biosynthesis</keyword>
<reference evidence="7" key="1">
    <citation type="submission" date="2022-03" db="EMBL/GenBank/DDBJ databases">
        <title>The complete genome sequence of a Methyloterrigena soli.</title>
        <authorList>
            <person name="Zi Z."/>
        </authorList>
    </citation>
    <scope>NUCLEOTIDE SEQUENCE</scope>
    <source>
        <strain evidence="7">M48</strain>
    </source>
</reference>
<evidence type="ECO:0000256" key="3">
    <source>
        <dbReference type="ARBA" id="ARBA00022679"/>
    </source>
</evidence>
<evidence type="ECO:0000256" key="2">
    <source>
        <dbReference type="ARBA" id="ARBA00022605"/>
    </source>
</evidence>
<dbReference type="InterPro" id="IPR018357">
    <property type="entry name" value="Hexapep_transf_CS"/>
</dbReference>
<protein>
    <submittedName>
        <fullName evidence="7">N-acetyltransferase</fullName>
    </submittedName>
</protein>
<evidence type="ECO:0000256" key="1">
    <source>
        <dbReference type="ARBA" id="ARBA00007274"/>
    </source>
</evidence>
<dbReference type="Proteomes" id="UP001156140">
    <property type="component" value="Unassembled WGS sequence"/>
</dbReference>
<keyword evidence="3" id="KW-0808">Transferase</keyword>
<dbReference type="PANTHER" id="PTHR43300:SF10">
    <property type="entry name" value="2,3,4,5-TETRAHYDROPYRIDINE-2,6-DICARBOXYLATE N-ACETYLTRANSFERASE"/>
    <property type="match status" value="1"/>
</dbReference>
<accession>A0AA41U9L1</accession>
<dbReference type="CDD" id="cd04647">
    <property type="entry name" value="LbH_MAT_like"/>
    <property type="match status" value="1"/>
</dbReference>
<dbReference type="EMBL" id="JALAZD010000001">
    <property type="protein sequence ID" value="MCI0125368.1"/>
    <property type="molecule type" value="Genomic_DNA"/>
</dbReference>
<keyword evidence="8" id="KW-1185">Reference proteome</keyword>
<organism evidence="7 8">
    <name type="scientific">Paradevosia shaoguanensis</name>
    <dbReference type="NCBI Taxonomy" id="1335043"/>
    <lineage>
        <taxon>Bacteria</taxon>
        <taxon>Pseudomonadati</taxon>
        <taxon>Pseudomonadota</taxon>
        <taxon>Alphaproteobacteria</taxon>
        <taxon>Hyphomicrobiales</taxon>
        <taxon>Devosiaceae</taxon>
        <taxon>Paradevosia</taxon>
    </lineage>
</organism>
<dbReference type="PROSITE" id="PS00101">
    <property type="entry name" value="HEXAPEP_TRANSFERASES"/>
    <property type="match status" value="1"/>
</dbReference>
<dbReference type="Gene3D" id="2.160.10.10">
    <property type="entry name" value="Hexapeptide repeat proteins"/>
    <property type="match status" value="1"/>
</dbReference>
<dbReference type="SUPFAM" id="SSF51161">
    <property type="entry name" value="Trimeric LpxA-like enzymes"/>
    <property type="match status" value="1"/>
</dbReference>
<dbReference type="InterPro" id="IPR011004">
    <property type="entry name" value="Trimer_LpxA-like_sf"/>
</dbReference>
<evidence type="ECO:0000256" key="5">
    <source>
        <dbReference type="ARBA" id="ARBA00022915"/>
    </source>
</evidence>
<evidence type="ECO:0000256" key="4">
    <source>
        <dbReference type="ARBA" id="ARBA00022737"/>
    </source>
</evidence>
<gene>
    <name evidence="7" type="ORF">ML536_00855</name>
</gene>
<proteinExistence type="inferred from homology"/>
<evidence type="ECO:0000256" key="6">
    <source>
        <dbReference type="ARBA" id="ARBA00023154"/>
    </source>
</evidence>
<evidence type="ECO:0000313" key="8">
    <source>
        <dbReference type="Proteomes" id="UP001156140"/>
    </source>
</evidence>
<dbReference type="GO" id="GO:0016740">
    <property type="term" value="F:transferase activity"/>
    <property type="evidence" value="ECO:0007669"/>
    <property type="project" value="UniProtKB-KW"/>
</dbReference>
<dbReference type="GO" id="GO:0009085">
    <property type="term" value="P:lysine biosynthetic process"/>
    <property type="evidence" value="ECO:0007669"/>
    <property type="project" value="UniProtKB-KW"/>
</dbReference>
<dbReference type="PANTHER" id="PTHR43300">
    <property type="entry name" value="ACETYLTRANSFERASE"/>
    <property type="match status" value="1"/>
</dbReference>
<keyword evidence="4" id="KW-0677">Repeat</keyword>
<dbReference type="InterPro" id="IPR050179">
    <property type="entry name" value="Trans_hexapeptide_repeat"/>
</dbReference>
<keyword evidence="2" id="KW-0028">Amino-acid biosynthesis</keyword>
<dbReference type="RefSeq" id="WP_281734618.1">
    <property type="nucleotide sequence ID" value="NZ_JAKETQ010000001.1"/>
</dbReference>
<evidence type="ECO:0000313" key="7">
    <source>
        <dbReference type="EMBL" id="MCI0125368.1"/>
    </source>
</evidence>
<sequence length="233" mass="25172">MSSNVSSLTDRLVPAVHAQKAPVDVDYLEGLVLDLRENYDTRALVELYGRFSTADGMVDRLMRKAIVNATAHRCGPGLRVEANVGFKHLETMDIGAGVFFGFGSYIQGRYDGRCRIGDHVWIGPHAFLDARDIIIEDHVGWGPGARVLGSEHTGSPIDRPIIATDLLIKPVRIEAWADIGTGAVILPGVTVGRGAIVGAGAVVTTDVEPFSIVAGVPARLLRMREDKEAHLER</sequence>
<dbReference type="AlphaFoldDB" id="A0AA41U9L1"/>
<name>A0AA41U9L1_9HYPH</name>
<comment type="similarity">
    <text evidence="1">Belongs to the transferase hexapeptide repeat family.</text>
</comment>
<keyword evidence="6" id="KW-0457">Lysine biosynthesis</keyword>
<dbReference type="GO" id="GO:0019877">
    <property type="term" value="P:diaminopimelate biosynthetic process"/>
    <property type="evidence" value="ECO:0007669"/>
    <property type="project" value="UniProtKB-KW"/>
</dbReference>